<dbReference type="SUPFAM" id="SSF47473">
    <property type="entry name" value="EF-hand"/>
    <property type="match status" value="1"/>
</dbReference>
<reference evidence="7" key="1">
    <citation type="submission" date="2025-08" db="UniProtKB">
        <authorList>
            <consortium name="RefSeq"/>
        </authorList>
    </citation>
    <scope>IDENTIFICATION</scope>
</reference>
<keyword evidence="2" id="KW-0479">Metal-binding</keyword>
<keyword evidence="4" id="KW-0106">Calcium</keyword>
<feature type="domain" description="EF-hand" evidence="5">
    <location>
        <begin position="178"/>
        <end position="213"/>
    </location>
</feature>
<organism evidence="6 7">
    <name type="scientific">Galendromus occidentalis</name>
    <name type="common">western predatory mite</name>
    <dbReference type="NCBI Taxonomy" id="34638"/>
    <lineage>
        <taxon>Eukaryota</taxon>
        <taxon>Metazoa</taxon>
        <taxon>Ecdysozoa</taxon>
        <taxon>Arthropoda</taxon>
        <taxon>Chelicerata</taxon>
        <taxon>Arachnida</taxon>
        <taxon>Acari</taxon>
        <taxon>Parasitiformes</taxon>
        <taxon>Mesostigmata</taxon>
        <taxon>Gamasina</taxon>
        <taxon>Phytoseioidea</taxon>
        <taxon>Phytoseiidae</taxon>
        <taxon>Typhlodrominae</taxon>
        <taxon>Galendromus</taxon>
    </lineage>
</organism>
<dbReference type="InterPro" id="IPR011992">
    <property type="entry name" value="EF-hand-dom_pair"/>
</dbReference>
<dbReference type="RefSeq" id="XP_003738010.1">
    <property type="nucleotide sequence ID" value="XM_003737962.1"/>
</dbReference>
<name>A0AAJ6QMU5_9ACAR</name>
<evidence type="ECO:0000256" key="3">
    <source>
        <dbReference type="ARBA" id="ARBA00022737"/>
    </source>
</evidence>
<dbReference type="SMART" id="SM00054">
    <property type="entry name" value="EFh"/>
    <property type="match status" value="3"/>
</dbReference>
<dbReference type="InterPro" id="IPR018247">
    <property type="entry name" value="EF_Hand_1_Ca_BS"/>
</dbReference>
<dbReference type="KEGG" id="goe:100899949"/>
<evidence type="ECO:0000256" key="1">
    <source>
        <dbReference type="ARBA" id="ARBA00006049"/>
    </source>
</evidence>
<keyword evidence="6" id="KW-1185">Reference proteome</keyword>
<dbReference type="AlphaFoldDB" id="A0AAJ6QMU5"/>
<feature type="domain" description="EF-hand" evidence="5">
    <location>
        <begin position="94"/>
        <end position="129"/>
    </location>
</feature>
<evidence type="ECO:0000256" key="4">
    <source>
        <dbReference type="ARBA" id="ARBA00022837"/>
    </source>
</evidence>
<dbReference type="PRINTS" id="PR00450">
    <property type="entry name" value="RECOVERIN"/>
</dbReference>
<dbReference type="InterPro" id="IPR002048">
    <property type="entry name" value="EF_hand_dom"/>
</dbReference>
<gene>
    <name evidence="7" type="primary">LOC100899949</name>
</gene>
<dbReference type="FunFam" id="1.10.238.10:FF:000009">
    <property type="entry name" value="Visinin-like protein 1"/>
    <property type="match status" value="1"/>
</dbReference>
<dbReference type="InterPro" id="IPR028846">
    <property type="entry name" value="Recoverin"/>
</dbReference>
<dbReference type="PANTHER" id="PTHR23055:SF167">
    <property type="entry name" value="EF-HAND DOMAIN-CONTAINING PROTEIN"/>
    <property type="match status" value="1"/>
</dbReference>
<accession>A0AAJ6QMU5</accession>
<dbReference type="PANTHER" id="PTHR23055">
    <property type="entry name" value="CALCIUM BINDING PROTEINS"/>
    <property type="match status" value="1"/>
</dbReference>
<dbReference type="GO" id="GO:0005509">
    <property type="term" value="F:calcium ion binding"/>
    <property type="evidence" value="ECO:0007669"/>
    <property type="project" value="InterPro"/>
</dbReference>
<proteinExistence type="inferred from homology"/>
<dbReference type="Gene3D" id="1.10.238.10">
    <property type="entry name" value="EF-hand"/>
    <property type="match status" value="1"/>
</dbReference>
<comment type="similarity">
    <text evidence="1">Belongs to the recoverin family.</text>
</comment>
<dbReference type="Pfam" id="PF13499">
    <property type="entry name" value="EF-hand_7"/>
    <property type="match status" value="1"/>
</dbReference>
<sequence>MIAMTMDTLAVFASSHKKSKPTSSANNKEKALDELETSSARCKPEAIGNLCKTTKFSRDEIKRIYQGFKQTCPSGLVTETVFKDMYCQFFPLADTTLYAHYVFRVLDKDKTGTINFKDFVQGLSVLSRGSPNEKLEWVFNLYDINRDGCITADEMLEIVNSVYSLLGHYAQPCIDEVSAREHVTRVFHKLDFNRDGIVTSEEFVHACLKDPEIVRSLGVLDTVLE</sequence>
<dbReference type="GeneID" id="100899949"/>
<dbReference type="Pfam" id="PF13405">
    <property type="entry name" value="EF-hand_6"/>
    <property type="match status" value="1"/>
</dbReference>
<dbReference type="Proteomes" id="UP000694867">
    <property type="component" value="Unplaced"/>
</dbReference>
<dbReference type="PROSITE" id="PS00018">
    <property type="entry name" value="EF_HAND_1"/>
    <property type="match status" value="3"/>
</dbReference>
<evidence type="ECO:0000259" key="5">
    <source>
        <dbReference type="PROSITE" id="PS50222"/>
    </source>
</evidence>
<evidence type="ECO:0000256" key="2">
    <source>
        <dbReference type="ARBA" id="ARBA00022723"/>
    </source>
</evidence>
<protein>
    <submittedName>
        <fullName evidence="7">Kv channel-interacting protein 4</fullName>
    </submittedName>
</protein>
<dbReference type="PROSITE" id="PS50222">
    <property type="entry name" value="EF_HAND_2"/>
    <property type="match status" value="3"/>
</dbReference>
<keyword evidence="3" id="KW-0677">Repeat</keyword>
<evidence type="ECO:0000313" key="7">
    <source>
        <dbReference type="RefSeq" id="XP_003738010.1"/>
    </source>
</evidence>
<evidence type="ECO:0000313" key="6">
    <source>
        <dbReference type="Proteomes" id="UP000694867"/>
    </source>
</evidence>
<feature type="domain" description="EF-hand" evidence="5">
    <location>
        <begin position="130"/>
        <end position="165"/>
    </location>
</feature>
<dbReference type="CDD" id="cd00051">
    <property type="entry name" value="EFh"/>
    <property type="match status" value="2"/>
</dbReference>